<gene>
    <name evidence="1" type="ORF">ACI2L5_47275</name>
</gene>
<accession>A0ABW8M2N1</accession>
<proteinExistence type="predicted"/>
<organism evidence="1 2">
    <name type="scientific">Streptomyces milbemycinicus</name>
    <dbReference type="NCBI Taxonomy" id="476552"/>
    <lineage>
        <taxon>Bacteria</taxon>
        <taxon>Bacillati</taxon>
        <taxon>Actinomycetota</taxon>
        <taxon>Actinomycetes</taxon>
        <taxon>Kitasatosporales</taxon>
        <taxon>Streptomycetaceae</taxon>
        <taxon>Streptomyces</taxon>
    </lineage>
</organism>
<name>A0ABW8M2N1_9ACTN</name>
<dbReference type="Proteomes" id="UP001620295">
    <property type="component" value="Unassembled WGS sequence"/>
</dbReference>
<comment type="caution">
    <text evidence="1">The sequence shown here is derived from an EMBL/GenBank/DDBJ whole genome shotgun (WGS) entry which is preliminary data.</text>
</comment>
<protein>
    <submittedName>
        <fullName evidence="1">Uncharacterized protein</fullName>
    </submittedName>
</protein>
<evidence type="ECO:0000313" key="1">
    <source>
        <dbReference type="EMBL" id="MFK4272436.1"/>
    </source>
</evidence>
<reference evidence="1 2" key="1">
    <citation type="submission" date="2024-11" db="EMBL/GenBank/DDBJ databases">
        <title>The Natural Products Discovery Center: Release of the First 8490 Sequenced Strains for Exploring Actinobacteria Biosynthetic Diversity.</title>
        <authorList>
            <person name="Kalkreuter E."/>
            <person name="Kautsar S.A."/>
            <person name="Yang D."/>
            <person name="Bader C.D."/>
            <person name="Teijaro C.N."/>
            <person name="Fluegel L."/>
            <person name="Davis C.M."/>
            <person name="Simpson J.R."/>
            <person name="Lauterbach L."/>
            <person name="Steele A.D."/>
            <person name="Gui C."/>
            <person name="Meng S."/>
            <person name="Li G."/>
            <person name="Viehrig K."/>
            <person name="Ye F."/>
            <person name="Su P."/>
            <person name="Kiefer A.F."/>
            <person name="Nichols A."/>
            <person name="Cepeda A.J."/>
            <person name="Yan W."/>
            <person name="Fan B."/>
            <person name="Jiang Y."/>
            <person name="Adhikari A."/>
            <person name="Zheng C.-J."/>
            <person name="Schuster L."/>
            <person name="Cowan T.M."/>
            <person name="Smanski M.J."/>
            <person name="Chevrette M.G."/>
            <person name="De Carvalho L.P.S."/>
            <person name="Shen B."/>
        </authorList>
    </citation>
    <scope>NUCLEOTIDE SEQUENCE [LARGE SCALE GENOMIC DNA]</scope>
    <source>
        <strain evidence="1 2">NPDC020863</strain>
    </source>
</reference>
<keyword evidence="2" id="KW-1185">Reference proteome</keyword>
<dbReference type="RefSeq" id="WP_358630286.1">
    <property type="nucleotide sequence ID" value="NZ_JBFAEV010000002.1"/>
</dbReference>
<dbReference type="EMBL" id="JBJDQH010000026">
    <property type="protein sequence ID" value="MFK4272436.1"/>
    <property type="molecule type" value="Genomic_DNA"/>
</dbReference>
<sequence length="132" mass="14415">MARSRSTRRLVVGDDTYLWSVGHTHDGGKQPDYSTCREILSLRLEGSSGRLQLVFRQPWYPPGPASTVGDRDRGWLNLHEPGVVRAFLDAALAQGWQPGAKSGQEIDGWTLFPEALRARRAQSDGGAGTPAS</sequence>
<evidence type="ECO:0000313" key="2">
    <source>
        <dbReference type="Proteomes" id="UP001620295"/>
    </source>
</evidence>